<feature type="compositionally biased region" description="Polar residues" evidence="8">
    <location>
        <begin position="346"/>
        <end position="361"/>
    </location>
</feature>
<evidence type="ECO:0000256" key="6">
    <source>
        <dbReference type="PROSITE-ProRule" id="PRU00023"/>
    </source>
</evidence>
<evidence type="ECO:0000256" key="1">
    <source>
        <dbReference type="ARBA" id="ARBA00022723"/>
    </source>
</evidence>
<dbReference type="Pfam" id="PF25999">
    <property type="entry name" value="SYNRG_C"/>
    <property type="match status" value="2"/>
</dbReference>
<evidence type="ECO:0000256" key="4">
    <source>
        <dbReference type="ARBA" id="ARBA00022833"/>
    </source>
</evidence>
<name>A0AAW1QCL1_9CHLO</name>
<sequence>MPDMLSAQPGLVTHYGILRQENCMHAAAARGHLKVLEVAVRALQPSRFSWQVGDSMLPKPSVVPERHRLLGTLASDARLRRALDKTNWQGMTPLMMAAAAGYHNCAAFLLEQGADPLVRDAEFRTALHHAVGNGKAQIVRKLLHESTQVEGKQRQQPLKNVQVGSHLGASSRYMDSRGMWGMTPLHVAVLREDIDCVRALLEAGVYLSIPTTNDCQMNPVTPIPAGCTSLHIAAIRSNIAIIQTLLQANAEAQNRPGGAVGARQAWEGDARFDLRAMTTLYGRMPWRLSSRSPVDIAVLLDPTRPVAAALEDIQVLEDGLGPSSLELIAAVAVRNGLQAWLRGFQSKQTSRSSGELPSSDSIPEAPKHVEMEQKPGVQPRTSSSSRASRLHTRQSAPAQRAHFSPEQSRPSVKRLSKALSLHVRSFSDGRGPARPQPSSPSADPRQNEAFAFASRPSSPDPALQRHPSARRWLSPIMSMRNISLAGLLAPRSSYHQVALSDDEEEDCSICCCRQANVAVATCGHSMCVECAITLCDYHKRPPYCPFCRKSRAFAVAQTEALSLDIPAKCPSALCVYPFGEIRAAIQADMSAPIPLEIFGDDPSVIEDAPADISPSSRVYKKGDLVWYKQRDGAVASAKVCSVDSSVQPFSYGIELGDHFRETEASRLAPRGSGATPPSQLPTAVGSRPSEPAPPAHASSFPAAAPAPQANADSLQTAAKQTEAQQQARGSFPSSPSNPARSHPHPESGPSGRAPQSPSYADQRPKPTQPSPMGSPWATNYYFNPYMAQMTPEQQRQYLRQYMVACNPYMQGMNPEQQDTYLQQYIQAMQGYQQPQQGKVASAAAASDDHFTNQQRRQQQQQQGQSAVQAVPAGHQQAKQSGRQMENMMQQQQQQQQQQQFSAATAAEDEDDFGTFEAAAGPASPAVARKPAYDRSAPVPASIFGDDVSELEDAPLPALSSQPRLAAAAAAAAGVDDDWGDVWVGSGSPAAAAEVSKPSPFAAASQSHPFQAQVAAARAAGAAAAEADVHRRQLSSDALPSITLGAALPTPWANRSSSIDAKDHNASRPNSRPHSGADARTPSTRQPLSLSIFGDTTLDQPNGSDLHVAPAAGSVKIDTTPWGLNTELQQRESEGGEDEDVEPDRERDEGWVQAGMRKVTGGRKSSLLKRLGSGRRGARLQEDPDDLAAMPRPPSGVEGPSRYRYLAAWTRLMQACAKELERGSFAWQQMCHTGDPQEWMEEESGLAYLVGLGHIYFVVSLLRAAAEHYHADTHSPEFAAASERCDAAWTAKADAEGAFALQVAVIMALNHPEANRVGGLGLPFEDLITLPSEAAKQLPILDPGAVQRHSRESGQKLCAFSLLPLEGLQDVPHVRWVDGQPCLVPLANLWMNRVSDESLLLH</sequence>
<dbReference type="PANTHER" id="PTHR24124:SF14">
    <property type="entry name" value="CHROMOSOME UNDETERMINED SCAFFOLD_25, WHOLE GENOME SHOTGUN SEQUENCE"/>
    <property type="match status" value="1"/>
</dbReference>
<evidence type="ECO:0000313" key="11">
    <source>
        <dbReference type="Proteomes" id="UP001438707"/>
    </source>
</evidence>
<dbReference type="Gene3D" id="1.25.40.20">
    <property type="entry name" value="Ankyrin repeat-containing domain"/>
    <property type="match status" value="2"/>
</dbReference>
<proteinExistence type="predicted"/>
<dbReference type="SMART" id="SM00248">
    <property type="entry name" value="ANK"/>
    <property type="match status" value="5"/>
</dbReference>
<feature type="compositionally biased region" description="Polar residues" evidence="8">
    <location>
        <begin position="379"/>
        <end position="397"/>
    </location>
</feature>
<dbReference type="Gene3D" id="3.30.40.10">
    <property type="entry name" value="Zinc/RING finger domain, C3HC4 (zinc finger)"/>
    <property type="match status" value="1"/>
</dbReference>
<keyword evidence="11" id="KW-1185">Reference proteome</keyword>
<evidence type="ECO:0000256" key="7">
    <source>
        <dbReference type="PROSITE-ProRule" id="PRU00175"/>
    </source>
</evidence>
<feature type="region of interest" description="Disordered" evidence="8">
    <location>
        <begin position="1048"/>
        <end position="1106"/>
    </location>
</feature>
<organism evidence="10 11">
    <name type="scientific">Apatococcus lobatus</name>
    <dbReference type="NCBI Taxonomy" id="904363"/>
    <lineage>
        <taxon>Eukaryota</taxon>
        <taxon>Viridiplantae</taxon>
        <taxon>Chlorophyta</taxon>
        <taxon>core chlorophytes</taxon>
        <taxon>Trebouxiophyceae</taxon>
        <taxon>Chlorellales</taxon>
        <taxon>Chlorellaceae</taxon>
        <taxon>Apatococcus</taxon>
    </lineage>
</organism>
<dbReference type="PANTHER" id="PTHR24124">
    <property type="entry name" value="ANKYRIN REPEAT FAMILY A"/>
    <property type="match status" value="1"/>
</dbReference>
<feature type="region of interest" description="Disordered" evidence="8">
    <location>
        <begin position="1170"/>
        <end position="1194"/>
    </location>
</feature>
<dbReference type="SUPFAM" id="SSF48403">
    <property type="entry name" value="Ankyrin repeat"/>
    <property type="match status" value="1"/>
</dbReference>
<evidence type="ECO:0000256" key="5">
    <source>
        <dbReference type="ARBA" id="ARBA00023043"/>
    </source>
</evidence>
<feature type="repeat" description="ANK" evidence="6">
    <location>
        <begin position="180"/>
        <end position="212"/>
    </location>
</feature>
<protein>
    <recommendedName>
        <fullName evidence="9">RING-type domain-containing protein</fullName>
    </recommendedName>
</protein>
<comment type="caution">
    <text evidence="10">The sequence shown here is derived from an EMBL/GenBank/DDBJ whole genome shotgun (WGS) entry which is preliminary data.</text>
</comment>
<feature type="repeat" description="ANK" evidence="6">
    <location>
        <begin position="122"/>
        <end position="154"/>
    </location>
</feature>
<reference evidence="10 11" key="1">
    <citation type="journal article" date="2024" name="Nat. Commun.">
        <title>Phylogenomics reveals the evolutionary origins of lichenization in chlorophyte algae.</title>
        <authorList>
            <person name="Puginier C."/>
            <person name="Libourel C."/>
            <person name="Otte J."/>
            <person name="Skaloud P."/>
            <person name="Haon M."/>
            <person name="Grisel S."/>
            <person name="Petersen M."/>
            <person name="Berrin J.G."/>
            <person name="Delaux P.M."/>
            <person name="Dal Grande F."/>
            <person name="Keller J."/>
        </authorList>
    </citation>
    <scope>NUCLEOTIDE SEQUENCE [LARGE SCALE GENOMIC DNA]</scope>
    <source>
        <strain evidence="10 11">SAG 2145</strain>
    </source>
</reference>
<dbReference type="SUPFAM" id="SSF57850">
    <property type="entry name" value="RING/U-box"/>
    <property type="match status" value="1"/>
</dbReference>
<feature type="region of interest" description="Disordered" evidence="8">
    <location>
        <begin position="1127"/>
        <end position="1147"/>
    </location>
</feature>
<dbReference type="InterPro" id="IPR017907">
    <property type="entry name" value="Znf_RING_CS"/>
</dbReference>
<dbReference type="GO" id="GO:0008270">
    <property type="term" value="F:zinc ion binding"/>
    <property type="evidence" value="ECO:0007669"/>
    <property type="project" value="UniProtKB-KW"/>
</dbReference>
<feature type="compositionally biased region" description="Low complexity" evidence="8">
    <location>
        <begin position="853"/>
        <end position="864"/>
    </location>
</feature>
<dbReference type="Proteomes" id="UP001438707">
    <property type="component" value="Unassembled WGS sequence"/>
</dbReference>
<feature type="repeat" description="ANK" evidence="6">
    <location>
        <begin position="89"/>
        <end position="121"/>
    </location>
</feature>
<feature type="region of interest" description="Disordered" evidence="8">
    <location>
        <begin position="838"/>
        <end position="908"/>
    </location>
</feature>
<evidence type="ECO:0000259" key="9">
    <source>
        <dbReference type="PROSITE" id="PS50089"/>
    </source>
</evidence>
<dbReference type="PROSITE" id="PS50089">
    <property type="entry name" value="ZF_RING_2"/>
    <property type="match status" value="1"/>
</dbReference>
<keyword evidence="3 7" id="KW-0863">Zinc-finger</keyword>
<feature type="compositionally biased region" description="Low complexity" evidence="8">
    <location>
        <begin position="695"/>
        <end position="727"/>
    </location>
</feature>
<dbReference type="GO" id="GO:0010468">
    <property type="term" value="P:regulation of gene expression"/>
    <property type="evidence" value="ECO:0007669"/>
    <property type="project" value="TreeGrafter"/>
</dbReference>
<dbReference type="InterPro" id="IPR013083">
    <property type="entry name" value="Znf_RING/FYVE/PHD"/>
</dbReference>
<keyword evidence="4" id="KW-0862">Zinc</keyword>
<feature type="repeat" description="ANK" evidence="6">
    <location>
        <begin position="225"/>
        <end position="257"/>
    </location>
</feature>
<keyword evidence="5 6" id="KW-0040">ANK repeat</keyword>
<evidence type="ECO:0000256" key="8">
    <source>
        <dbReference type="SAM" id="MobiDB-lite"/>
    </source>
</evidence>
<dbReference type="PROSITE" id="PS00518">
    <property type="entry name" value="ZF_RING_1"/>
    <property type="match status" value="1"/>
</dbReference>
<dbReference type="PROSITE" id="PS50088">
    <property type="entry name" value="ANK_REPEAT"/>
    <property type="match status" value="4"/>
</dbReference>
<dbReference type="GO" id="GO:0005634">
    <property type="term" value="C:nucleus"/>
    <property type="evidence" value="ECO:0007669"/>
    <property type="project" value="TreeGrafter"/>
</dbReference>
<feature type="domain" description="RING-type" evidence="9">
    <location>
        <begin position="507"/>
        <end position="548"/>
    </location>
</feature>
<dbReference type="Pfam" id="PF12796">
    <property type="entry name" value="Ank_2"/>
    <property type="match status" value="2"/>
</dbReference>
<feature type="region of interest" description="Disordered" evidence="8">
    <location>
        <begin position="666"/>
        <end position="775"/>
    </location>
</feature>
<keyword evidence="1" id="KW-0479">Metal-binding</keyword>
<dbReference type="EMBL" id="JALJOS010000057">
    <property type="protein sequence ID" value="KAK9818689.1"/>
    <property type="molecule type" value="Genomic_DNA"/>
</dbReference>
<accession>A0AAW1QCL1</accession>
<feature type="compositionally biased region" description="Low complexity" evidence="8">
    <location>
        <begin position="889"/>
        <end position="899"/>
    </location>
</feature>
<evidence type="ECO:0000313" key="10">
    <source>
        <dbReference type="EMBL" id="KAK9818689.1"/>
    </source>
</evidence>
<dbReference type="InterPro" id="IPR059024">
    <property type="entry name" value="SYNRG_C"/>
</dbReference>
<dbReference type="InterPro" id="IPR001841">
    <property type="entry name" value="Znf_RING"/>
</dbReference>
<gene>
    <name evidence="10" type="ORF">WJX74_006255</name>
</gene>
<dbReference type="InterPro" id="IPR036770">
    <property type="entry name" value="Ankyrin_rpt-contain_sf"/>
</dbReference>
<evidence type="ECO:0000256" key="2">
    <source>
        <dbReference type="ARBA" id="ARBA00022737"/>
    </source>
</evidence>
<keyword evidence="2" id="KW-0677">Repeat</keyword>
<dbReference type="PROSITE" id="PS50297">
    <property type="entry name" value="ANK_REP_REGION"/>
    <property type="match status" value="3"/>
</dbReference>
<evidence type="ECO:0000256" key="3">
    <source>
        <dbReference type="ARBA" id="ARBA00022771"/>
    </source>
</evidence>
<dbReference type="InterPro" id="IPR002110">
    <property type="entry name" value="Ankyrin_rpt"/>
</dbReference>
<feature type="region of interest" description="Disordered" evidence="8">
    <location>
        <begin position="346"/>
        <end position="445"/>
    </location>
</feature>
<feature type="compositionally biased region" description="Polar residues" evidence="8">
    <location>
        <begin position="876"/>
        <end position="888"/>
    </location>
</feature>